<feature type="domain" description="D-galactarate/Altronate dehydratase C-terminal" evidence="1">
    <location>
        <begin position="37"/>
        <end position="156"/>
    </location>
</feature>
<evidence type="ECO:0000313" key="3">
    <source>
        <dbReference type="Proteomes" id="UP000017840"/>
    </source>
</evidence>
<dbReference type="eggNOG" id="arCOG05317">
    <property type="taxonomic scope" value="Archaea"/>
</dbReference>
<dbReference type="AlphaFoldDB" id="V4HHE7"/>
<reference evidence="2 3" key="1">
    <citation type="journal article" date="2013" name="Genome Announc.">
        <title>Draft Genome Sequence of 'Candidatus Halobonum tyrrellensis' Strain G22, Isolated from the Hypersaline Waters of Lake Tyrrell, Australia.</title>
        <authorList>
            <person name="Ugalde J.A."/>
            <person name="Narasingarao P."/>
            <person name="Kuo S."/>
            <person name="Podell S."/>
            <person name="Allen E.E."/>
        </authorList>
    </citation>
    <scope>NUCLEOTIDE SEQUENCE [LARGE SCALE GENOMIC DNA]</scope>
    <source>
        <strain evidence="2 3">G22</strain>
    </source>
</reference>
<dbReference type="InterPro" id="IPR052172">
    <property type="entry name" value="UxaA_altronate/galactarate_dh"/>
</dbReference>
<dbReference type="PATRIC" id="fig|1324957.4.peg.313"/>
<gene>
    <name evidence="2" type="ORF">K933_01502</name>
</gene>
<dbReference type="GO" id="GO:0019698">
    <property type="term" value="P:D-galacturonate catabolic process"/>
    <property type="evidence" value="ECO:0007669"/>
    <property type="project" value="TreeGrafter"/>
</dbReference>
<organism evidence="2 3">
    <name type="scientific">Candidatus Halobonum tyrrellensis G22</name>
    <dbReference type="NCBI Taxonomy" id="1324957"/>
    <lineage>
        <taxon>Archaea</taxon>
        <taxon>Methanobacteriati</taxon>
        <taxon>Methanobacteriota</taxon>
        <taxon>Stenosarchaea group</taxon>
        <taxon>Halobacteria</taxon>
        <taxon>Halobacteriales</taxon>
        <taxon>Haloferacaceae</taxon>
        <taxon>Candidatus Halobonum</taxon>
    </lineage>
</organism>
<dbReference type="PANTHER" id="PTHR30536">
    <property type="entry name" value="ALTRONATE/GALACTARATE DEHYDRATASE"/>
    <property type="match status" value="1"/>
</dbReference>
<dbReference type="InterPro" id="IPR048332">
    <property type="entry name" value="GD_AH_C"/>
</dbReference>
<name>V4HHE7_9EURY</name>
<dbReference type="EMBL" id="ASGZ01000002">
    <property type="protein sequence ID" value="ESP90195.1"/>
    <property type="molecule type" value="Genomic_DNA"/>
</dbReference>
<dbReference type="PANTHER" id="PTHR30536:SF5">
    <property type="entry name" value="ALTRONATE DEHYDRATASE"/>
    <property type="match status" value="1"/>
</dbReference>
<proteinExistence type="predicted"/>
<feature type="non-terminal residue" evidence="2">
    <location>
        <position position="1"/>
    </location>
</feature>
<comment type="caution">
    <text evidence="2">The sequence shown here is derived from an EMBL/GenBank/DDBJ whole genome shotgun (WGS) entry which is preliminary data.</text>
</comment>
<accession>V4HHE7</accession>
<keyword evidence="3" id="KW-1185">Reference proteome</keyword>
<sequence>ALDRVLDADAADRPARATRVGRAATDRGFDDATGFLGDARVADAVAYGDDATVDGGVTLVDAPSRFEEAATGLAAAGAHVVVHATAEGIPAGHPLVPVVKLSGDADTLAAVPDDVDVDARETDAAALADRLLAVAGGDPTAAERHGLTEFALTRVGPSI</sequence>
<dbReference type="Pfam" id="PF20629">
    <property type="entry name" value="GD_AH_C"/>
    <property type="match status" value="1"/>
</dbReference>
<evidence type="ECO:0000259" key="1">
    <source>
        <dbReference type="Pfam" id="PF20629"/>
    </source>
</evidence>
<evidence type="ECO:0000313" key="2">
    <source>
        <dbReference type="EMBL" id="ESP90195.1"/>
    </source>
</evidence>
<protein>
    <submittedName>
        <fullName evidence="2">Altronate dehydratase-like protein</fullName>
    </submittedName>
</protein>
<dbReference type="Proteomes" id="UP000017840">
    <property type="component" value="Unassembled WGS sequence"/>
</dbReference>